<reference evidence="1" key="1">
    <citation type="submission" date="2022-01" db="EMBL/GenBank/DDBJ databases">
        <authorList>
            <person name="King R."/>
        </authorList>
    </citation>
    <scope>NUCLEOTIDE SEQUENCE</scope>
</reference>
<dbReference type="AlphaFoldDB" id="A0A9N9WVD8"/>
<dbReference type="Proteomes" id="UP001153620">
    <property type="component" value="Chromosome 4"/>
</dbReference>
<name>A0A9N9WVD8_9DIPT</name>
<evidence type="ECO:0000313" key="2">
    <source>
        <dbReference type="Proteomes" id="UP001153620"/>
    </source>
</evidence>
<gene>
    <name evidence="1" type="ORF">CHIRRI_LOCUS13543</name>
</gene>
<dbReference type="EMBL" id="OU895880">
    <property type="protein sequence ID" value="CAG9810730.1"/>
    <property type="molecule type" value="Genomic_DNA"/>
</dbReference>
<accession>A0A9N9WVD8</accession>
<reference evidence="1" key="2">
    <citation type="submission" date="2022-10" db="EMBL/GenBank/DDBJ databases">
        <authorList>
            <consortium name="ENA_rothamsted_submissions"/>
            <consortium name="culmorum"/>
            <person name="King R."/>
        </authorList>
    </citation>
    <scope>NUCLEOTIDE SEQUENCE</scope>
</reference>
<organism evidence="1 2">
    <name type="scientific">Chironomus riparius</name>
    <dbReference type="NCBI Taxonomy" id="315576"/>
    <lineage>
        <taxon>Eukaryota</taxon>
        <taxon>Metazoa</taxon>
        <taxon>Ecdysozoa</taxon>
        <taxon>Arthropoda</taxon>
        <taxon>Hexapoda</taxon>
        <taxon>Insecta</taxon>
        <taxon>Pterygota</taxon>
        <taxon>Neoptera</taxon>
        <taxon>Endopterygota</taxon>
        <taxon>Diptera</taxon>
        <taxon>Nematocera</taxon>
        <taxon>Chironomoidea</taxon>
        <taxon>Chironomidae</taxon>
        <taxon>Chironominae</taxon>
        <taxon>Chironomus</taxon>
    </lineage>
</organism>
<evidence type="ECO:0000313" key="1">
    <source>
        <dbReference type="EMBL" id="CAG9810730.1"/>
    </source>
</evidence>
<keyword evidence="2" id="KW-1185">Reference proteome</keyword>
<sequence length="54" mass="6028">MAMPRRISEFQCAAVDTELVKVGINVEKKVAKVSQFFVQNHKGTLVKLLNPRGT</sequence>
<proteinExistence type="predicted"/>
<protein>
    <submittedName>
        <fullName evidence="1">Uncharacterized protein</fullName>
    </submittedName>
</protein>